<comment type="caution">
    <text evidence="1">The sequence shown here is derived from an EMBL/GenBank/DDBJ whole genome shotgun (WGS) entry which is preliminary data.</text>
</comment>
<dbReference type="EMBL" id="AWWI01000116">
    <property type="protein sequence ID" value="PIL19025.1"/>
    <property type="molecule type" value="Genomic_DNA"/>
</dbReference>
<evidence type="ECO:0000313" key="2">
    <source>
        <dbReference type="Proteomes" id="UP000231259"/>
    </source>
</evidence>
<dbReference type="Proteomes" id="UP000231259">
    <property type="component" value="Unassembled WGS sequence"/>
</dbReference>
<evidence type="ECO:0000313" key="1">
    <source>
        <dbReference type="EMBL" id="PIL19025.1"/>
    </source>
</evidence>
<protein>
    <submittedName>
        <fullName evidence="1">Uncharacterized protein</fullName>
    </submittedName>
</protein>
<organism evidence="1 2">
    <name type="scientific">Puniceibacterium antarcticum</name>
    <dbReference type="NCBI Taxonomy" id="1206336"/>
    <lineage>
        <taxon>Bacteria</taxon>
        <taxon>Pseudomonadati</taxon>
        <taxon>Pseudomonadota</taxon>
        <taxon>Alphaproteobacteria</taxon>
        <taxon>Rhodobacterales</taxon>
        <taxon>Paracoccaceae</taxon>
        <taxon>Puniceibacterium</taxon>
    </lineage>
</organism>
<sequence>MKLLADIQGDLRAMMQAEVEAAERAVAAGVSEAASGLQQDWRGQITGAALGRGLTNSIRKKMYPNTGASIRAAAVVYSNASNVVDAFDRGALIRSKTGFWLAIPTAAAGKKGIGKKRITPGGWEQRTGQRLRFVFRRGQPSLLVAETRLNSKGRAVVSRSKTGRGLATVPIFILVPQVKLPKRLSLEGPARVAEAKLPGLILAYWREGALG</sequence>
<dbReference type="AlphaFoldDB" id="A0A2G8RBS3"/>
<dbReference type="Pfam" id="PF20039">
    <property type="entry name" value="DUF6441"/>
    <property type="match status" value="1"/>
</dbReference>
<dbReference type="OrthoDB" id="7571212at2"/>
<accession>A0A2G8RBS3</accession>
<gene>
    <name evidence="1" type="ORF">P775_16820</name>
</gene>
<proteinExistence type="predicted"/>
<dbReference type="RefSeq" id="WP_099911916.1">
    <property type="nucleotide sequence ID" value="NZ_AWWI01000116.1"/>
</dbReference>
<name>A0A2G8RBS3_9RHOB</name>
<reference evidence="1 2" key="1">
    <citation type="submission" date="2013-09" db="EMBL/GenBank/DDBJ databases">
        <title>Genome sequencing of Phaeobacter antarcticus sp. nov. SM1211.</title>
        <authorList>
            <person name="Zhang X.-Y."/>
            <person name="Liu C."/>
            <person name="Chen X.-L."/>
            <person name="Xie B.-B."/>
            <person name="Qin Q.-L."/>
            <person name="Rong J.-C."/>
            <person name="Zhang Y.-Z."/>
        </authorList>
    </citation>
    <scope>NUCLEOTIDE SEQUENCE [LARGE SCALE GENOMIC DNA]</scope>
    <source>
        <strain evidence="1 2">SM1211</strain>
    </source>
</reference>
<dbReference type="InterPro" id="IPR045622">
    <property type="entry name" value="DUF6441"/>
</dbReference>
<keyword evidence="2" id="KW-1185">Reference proteome</keyword>